<comment type="caution">
    <text evidence="2">The sequence shown here is derived from an EMBL/GenBank/DDBJ whole genome shotgun (WGS) entry which is preliminary data.</text>
</comment>
<keyword evidence="3" id="KW-1185">Reference proteome</keyword>
<evidence type="ECO:0000313" key="2">
    <source>
        <dbReference type="EMBL" id="MBC2664448.1"/>
    </source>
</evidence>
<organism evidence="2 3">
    <name type="scientific">Novosphingobium flavum</name>
    <dbReference type="NCBI Taxonomy" id="1778672"/>
    <lineage>
        <taxon>Bacteria</taxon>
        <taxon>Pseudomonadati</taxon>
        <taxon>Pseudomonadota</taxon>
        <taxon>Alphaproteobacteria</taxon>
        <taxon>Sphingomonadales</taxon>
        <taxon>Sphingomonadaceae</taxon>
        <taxon>Novosphingobium</taxon>
    </lineage>
</organism>
<protein>
    <submittedName>
        <fullName evidence="2">Uncharacterized protein</fullName>
    </submittedName>
</protein>
<dbReference type="Proteomes" id="UP000566813">
    <property type="component" value="Unassembled WGS sequence"/>
</dbReference>
<gene>
    <name evidence="2" type="ORF">H7F51_02825</name>
</gene>
<dbReference type="RefSeq" id="WP_185662699.1">
    <property type="nucleotide sequence ID" value="NZ_JACLAW010000002.1"/>
</dbReference>
<keyword evidence="1" id="KW-0732">Signal</keyword>
<evidence type="ECO:0000256" key="1">
    <source>
        <dbReference type="SAM" id="SignalP"/>
    </source>
</evidence>
<dbReference type="AlphaFoldDB" id="A0A7X1FPF2"/>
<feature type="signal peptide" evidence="1">
    <location>
        <begin position="1"/>
        <end position="16"/>
    </location>
</feature>
<sequence>MAIDFIARAAAASAQAAADAATAGPASPVGLFTDLPLVPVDAAVRTIVTSGYAVAGAGAGIYVSDGLATAALAAAHPLFCRASSNGRHFRLLPDDNGLIPVACGGANGQETAITDTSPDARPAIQAAEYYRHAIGAKGVRLDARNYAIRRVPRTDLTSWDVRFIDYEGVPIVVLSSSVFKSTHPEGSLLLRRKADGTTYTMSDYQTLTVDGIGAVIWRGGMFFVEGHGQAGDPDPGASVGSFTLEDVQLDGGLRLARDGLIFEVMDKGIWQSNDRYCGHLTLKGKSAIIGFTSELIYTAGISPSIADRVLAIGPEVVLGETGGSCINANGQTTQIARCLCYNAYIGIEGWTGHAGGYLKAHFRDITHDSSIQGGIYALPPANYYEPTAPVSGQLPVGHLDIVLERSPMSVGSWLEGRIVAIDCTPSVGRAATFAKGAEMVDLEIVSIADRTNPLGAVSFPGGPSGEMLIRNVSVRAEIKRTAYATANGLRHAAAVYTFGSIGPNVVVTLGAQEGLGGHINVAAAAYDHVIALRGYIYNETNATGSGYFDCEANNGGTIPNVPVIALSCSGSASGVKNINLPTSNVTVGTRIYIANFTRNFVSPGLDVKVNGSNFRTGADEHIAGNYTAACFEFSGSSWRVVERL</sequence>
<reference evidence="2 3" key="1">
    <citation type="submission" date="2020-08" db="EMBL/GenBank/DDBJ databases">
        <title>The genome sequence of type strain Novosphingobium flavum NBRC 111647.</title>
        <authorList>
            <person name="Liu Y."/>
        </authorList>
    </citation>
    <scope>NUCLEOTIDE SEQUENCE [LARGE SCALE GENOMIC DNA]</scope>
    <source>
        <strain evidence="2 3">NBRC 111647</strain>
    </source>
</reference>
<proteinExistence type="predicted"/>
<evidence type="ECO:0000313" key="3">
    <source>
        <dbReference type="Proteomes" id="UP000566813"/>
    </source>
</evidence>
<feature type="chain" id="PRO_5031357538" evidence="1">
    <location>
        <begin position="17"/>
        <end position="644"/>
    </location>
</feature>
<dbReference type="EMBL" id="JACLAW010000002">
    <property type="protein sequence ID" value="MBC2664448.1"/>
    <property type="molecule type" value="Genomic_DNA"/>
</dbReference>
<accession>A0A7X1FPF2</accession>
<name>A0A7X1FPF2_9SPHN</name>